<dbReference type="Pfam" id="PF07859">
    <property type="entry name" value="Abhydrolase_3"/>
    <property type="match status" value="1"/>
</dbReference>
<sequence length="328" mass="36349">MSSRTVISNKLKRGILRTAPNAWRKKIVMQAVRRTPQLPLENIKEARKKVMEVNQKAPKLPYSGSIRDGIAGNPKRDTPVRIYTPAGEGPFPAVIYLHGGGFSLGNIEMTDNICRLLSEKSESVVISVDYALSPEYKFPFALEECYEVVNWVEDHAERLQVHTSQLIIAGDSAGGNLTAALSMKLLQENKQMPAGQILICPSLDLITDAQDKLEGMEEILLSEYGMKKFHGYYLETSEDGRDPYASPLFAEENVFASLPPSLIITAGLDPLAEEAADYAGKLRDAGVKVKHSHYEELFHDFVTFIGIIDEAETALMEAVNLIRQSVHS</sequence>
<dbReference type="PANTHER" id="PTHR23025:SF4">
    <property type="entry name" value="ALPHA_BETA HYDROLASE FOLD-3 DOMAIN-CONTAINING PROTEIN"/>
    <property type="match status" value="1"/>
</dbReference>
<name>A0A1G9ZEP8_9BACI</name>
<keyword evidence="4" id="KW-1185">Reference proteome</keyword>
<evidence type="ECO:0000313" key="4">
    <source>
        <dbReference type="Proteomes" id="UP000198778"/>
    </source>
</evidence>
<dbReference type="EMBL" id="FNIL01000001">
    <property type="protein sequence ID" value="SDN18923.1"/>
    <property type="molecule type" value="Genomic_DNA"/>
</dbReference>
<evidence type="ECO:0000259" key="2">
    <source>
        <dbReference type="Pfam" id="PF07859"/>
    </source>
</evidence>
<dbReference type="RefSeq" id="WP_090839411.1">
    <property type="nucleotide sequence ID" value="NZ_FNIL01000001.1"/>
</dbReference>
<feature type="domain" description="Alpha/beta hydrolase fold-3" evidence="2">
    <location>
        <begin position="94"/>
        <end position="302"/>
    </location>
</feature>
<dbReference type="Proteomes" id="UP000198778">
    <property type="component" value="Unassembled WGS sequence"/>
</dbReference>
<reference evidence="4" key="1">
    <citation type="submission" date="2016-10" db="EMBL/GenBank/DDBJ databases">
        <authorList>
            <person name="Varghese N."/>
            <person name="Submissions S."/>
        </authorList>
    </citation>
    <scope>NUCLEOTIDE SEQUENCE [LARGE SCALE GENOMIC DNA]</scope>
    <source>
        <strain evidence="4">CGMCC 1.10369</strain>
    </source>
</reference>
<gene>
    <name evidence="3" type="ORF">SAMN04488053_10142</name>
</gene>
<dbReference type="InterPro" id="IPR013094">
    <property type="entry name" value="AB_hydrolase_3"/>
</dbReference>
<dbReference type="OrthoDB" id="9815425at2"/>
<evidence type="ECO:0000256" key="1">
    <source>
        <dbReference type="PROSITE-ProRule" id="PRU10038"/>
    </source>
</evidence>
<dbReference type="InterPro" id="IPR029058">
    <property type="entry name" value="AB_hydrolase_fold"/>
</dbReference>
<dbReference type="GO" id="GO:0005829">
    <property type="term" value="C:cytosol"/>
    <property type="evidence" value="ECO:0007669"/>
    <property type="project" value="TreeGrafter"/>
</dbReference>
<dbReference type="SUPFAM" id="SSF53474">
    <property type="entry name" value="alpha/beta-Hydrolases"/>
    <property type="match status" value="1"/>
</dbReference>
<dbReference type="GO" id="GO:0019433">
    <property type="term" value="P:triglyceride catabolic process"/>
    <property type="evidence" value="ECO:0007669"/>
    <property type="project" value="TreeGrafter"/>
</dbReference>
<organism evidence="3 4">
    <name type="scientific">Alkalicoccus daliensis</name>
    <dbReference type="NCBI Taxonomy" id="745820"/>
    <lineage>
        <taxon>Bacteria</taxon>
        <taxon>Bacillati</taxon>
        <taxon>Bacillota</taxon>
        <taxon>Bacilli</taxon>
        <taxon>Bacillales</taxon>
        <taxon>Bacillaceae</taxon>
        <taxon>Alkalicoccus</taxon>
    </lineage>
</organism>
<dbReference type="AlphaFoldDB" id="A0A1G9ZEP8"/>
<feature type="active site" evidence="1">
    <location>
        <position position="172"/>
    </location>
</feature>
<dbReference type="GO" id="GO:0004771">
    <property type="term" value="F:sterol ester esterase activity"/>
    <property type="evidence" value="ECO:0007669"/>
    <property type="project" value="TreeGrafter"/>
</dbReference>
<dbReference type="InterPro" id="IPR033140">
    <property type="entry name" value="Lipase_GDXG_put_SER_AS"/>
</dbReference>
<evidence type="ECO:0000313" key="3">
    <source>
        <dbReference type="EMBL" id="SDN18923.1"/>
    </source>
</evidence>
<dbReference type="PROSITE" id="PS01174">
    <property type="entry name" value="LIPASE_GDXG_SER"/>
    <property type="match status" value="1"/>
</dbReference>
<accession>A0A1G9ZEP8</accession>
<protein>
    <submittedName>
        <fullName evidence="3">Acetyl esterase</fullName>
    </submittedName>
</protein>
<dbReference type="STRING" id="745820.SAMN04488053_10142"/>
<dbReference type="PANTHER" id="PTHR23025">
    <property type="entry name" value="TRIACYLGLYCEROL LIPASE"/>
    <property type="match status" value="1"/>
</dbReference>
<proteinExistence type="predicted"/>
<dbReference type="GO" id="GO:0004806">
    <property type="term" value="F:triacylglycerol lipase activity"/>
    <property type="evidence" value="ECO:0007669"/>
    <property type="project" value="TreeGrafter"/>
</dbReference>
<dbReference type="Gene3D" id="3.40.50.1820">
    <property type="entry name" value="alpha/beta hydrolase"/>
    <property type="match status" value="1"/>
</dbReference>